<evidence type="ECO:0000313" key="3">
    <source>
        <dbReference type="Proteomes" id="UP000036959"/>
    </source>
</evidence>
<accession>A0A0L0MHT1</accession>
<keyword evidence="3" id="KW-1185">Reference proteome</keyword>
<reference evidence="3" key="1">
    <citation type="submission" date="2015-06" db="EMBL/GenBank/DDBJ databases">
        <title>Comparative genomics of Burkholderia leaf nodule symbionts.</title>
        <authorList>
            <person name="Carlier A."/>
            <person name="Eberl L."/>
            <person name="Pinto-Carbo M."/>
        </authorList>
    </citation>
    <scope>NUCLEOTIDE SEQUENCE [LARGE SCALE GENOMIC DNA]</scope>
    <source>
        <strain evidence="3">UZHbot4</strain>
    </source>
</reference>
<organism evidence="2 3">
    <name type="scientific">Candidatus Burkholderia verschuerenii</name>
    <dbReference type="NCBI Taxonomy" id="242163"/>
    <lineage>
        <taxon>Bacteria</taxon>
        <taxon>Pseudomonadati</taxon>
        <taxon>Pseudomonadota</taxon>
        <taxon>Betaproteobacteria</taxon>
        <taxon>Burkholderiales</taxon>
        <taxon>Burkholderiaceae</taxon>
        <taxon>Burkholderia</taxon>
    </lineage>
</organism>
<dbReference type="PATRIC" id="fig|242163.4.peg.175"/>
<dbReference type="OrthoDB" id="9797178at2"/>
<dbReference type="AlphaFoldDB" id="A0A0L0MHT1"/>
<sequence>MEYRNRPETVVQRQLDAYNARDLDAWIATYAPDAKQYLFPGTLLAEGVEQIRARSVARFQEPNLHAALLKRTVIGDIVIDHERVTRTFSEGTGTLEMMATYRVVSGAIAEASFVFGPPVLDTTL</sequence>
<dbReference type="RefSeq" id="WP_050452170.1">
    <property type="nucleotide sequence ID" value="NZ_LFJJ01000010.1"/>
</dbReference>
<dbReference type="InterPro" id="IPR008317">
    <property type="entry name" value="UCP030561"/>
</dbReference>
<dbReference type="EMBL" id="LFJJ01000010">
    <property type="protein sequence ID" value="KND61850.1"/>
    <property type="molecule type" value="Genomic_DNA"/>
</dbReference>
<dbReference type="Proteomes" id="UP000036959">
    <property type="component" value="Unassembled WGS sequence"/>
</dbReference>
<dbReference type="Pfam" id="PF12680">
    <property type="entry name" value="SnoaL_2"/>
    <property type="match status" value="1"/>
</dbReference>
<dbReference type="InterPro" id="IPR032710">
    <property type="entry name" value="NTF2-like_dom_sf"/>
</dbReference>
<dbReference type="PIRSF" id="PIRSF030561">
    <property type="entry name" value="UCP030561"/>
    <property type="match status" value="1"/>
</dbReference>
<evidence type="ECO:0000259" key="1">
    <source>
        <dbReference type="Pfam" id="PF12680"/>
    </source>
</evidence>
<name>A0A0L0MHT1_9BURK</name>
<evidence type="ECO:0000313" key="2">
    <source>
        <dbReference type="EMBL" id="KND61850.1"/>
    </source>
</evidence>
<comment type="caution">
    <text evidence="2">The sequence shown here is derived from an EMBL/GenBank/DDBJ whole genome shotgun (WGS) entry which is preliminary data.</text>
</comment>
<dbReference type="InterPro" id="IPR037401">
    <property type="entry name" value="SnoaL-like"/>
</dbReference>
<gene>
    <name evidence="2" type="ORF">BVER_05902</name>
</gene>
<dbReference type="Gene3D" id="3.10.450.50">
    <property type="match status" value="1"/>
</dbReference>
<dbReference type="SUPFAM" id="SSF54427">
    <property type="entry name" value="NTF2-like"/>
    <property type="match status" value="1"/>
</dbReference>
<feature type="domain" description="SnoaL-like" evidence="1">
    <location>
        <begin position="11"/>
        <end position="110"/>
    </location>
</feature>
<protein>
    <recommendedName>
        <fullName evidence="1">SnoaL-like domain-containing protein</fullName>
    </recommendedName>
</protein>
<proteinExistence type="predicted"/>